<dbReference type="Gene3D" id="1.20.1050.10">
    <property type="match status" value="1"/>
</dbReference>
<protein>
    <submittedName>
        <fullName evidence="2">Glutathione S-transferase</fullName>
    </submittedName>
</protein>
<dbReference type="GO" id="GO:0004364">
    <property type="term" value="F:glutathione transferase activity"/>
    <property type="evidence" value="ECO:0007669"/>
    <property type="project" value="TreeGrafter"/>
</dbReference>
<dbReference type="SFLD" id="SFLDG00358">
    <property type="entry name" value="Main_(cytGST)"/>
    <property type="match status" value="1"/>
</dbReference>
<accession>A0A2N4U509</accession>
<organism evidence="2 3">
    <name type="scientific">Pollutimonas subterranea</name>
    <dbReference type="NCBI Taxonomy" id="2045210"/>
    <lineage>
        <taxon>Bacteria</taxon>
        <taxon>Pseudomonadati</taxon>
        <taxon>Pseudomonadota</taxon>
        <taxon>Betaproteobacteria</taxon>
        <taxon>Burkholderiales</taxon>
        <taxon>Alcaligenaceae</taxon>
        <taxon>Pollutimonas</taxon>
    </lineage>
</organism>
<evidence type="ECO:0000259" key="1">
    <source>
        <dbReference type="PROSITE" id="PS50404"/>
    </source>
</evidence>
<dbReference type="PROSITE" id="PS50404">
    <property type="entry name" value="GST_NTER"/>
    <property type="match status" value="1"/>
</dbReference>
<dbReference type="GO" id="GO:0016034">
    <property type="term" value="F:maleylacetoacetate isomerase activity"/>
    <property type="evidence" value="ECO:0007669"/>
    <property type="project" value="TreeGrafter"/>
</dbReference>
<dbReference type="InterPro" id="IPR036282">
    <property type="entry name" value="Glutathione-S-Trfase_C_sf"/>
</dbReference>
<dbReference type="RefSeq" id="WP_102073653.1">
    <property type="nucleotide sequence ID" value="NZ_PDNW01000006.1"/>
</dbReference>
<dbReference type="CDD" id="cd03195">
    <property type="entry name" value="GST_C_4"/>
    <property type="match status" value="1"/>
</dbReference>
<dbReference type="InterPro" id="IPR036249">
    <property type="entry name" value="Thioredoxin-like_sf"/>
</dbReference>
<sequence>MSQNVRLYTNSQYSSPYALSVYATLLEKGVPFELRTVDLAAGEHLSQDYARLSLTSRVPALVVGEFSLSESSAIIEYLEEAYPQPDFASVYPDDLEQKARARQIQAWVRSDLDALREERPTTVIFGARNPAPLSPQGQQAAEKLLTVADLLIDDQGNHLFESWSIADVDLSVMLNRLCANGDPVPGKIKRYVERQASRPCIQQWWALAKNIRSI</sequence>
<dbReference type="SFLD" id="SFLDS00019">
    <property type="entry name" value="Glutathione_Transferase_(cytos"/>
    <property type="match status" value="1"/>
</dbReference>
<keyword evidence="2" id="KW-0808">Transferase</keyword>
<evidence type="ECO:0000313" key="3">
    <source>
        <dbReference type="Proteomes" id="UP000234190"/>
    </source>
</evidence>
<dbReference type="EMBL" id="PDNW01000006">
    <property type="protein sequence ID" value="PLC50105.1"/>
    <property type="molecule type" value="Genomic_DNA"/>
</dbReference>
<dbReference type="Proteomes" id="UP000234190">
    <property type="component" value="Unassembled WGS sequence"/>
</dbReference>
<dbReference type="InterPro" id="IPR040079">
    <property type="entry name" value="Glutathione_S-Trfase"/>
</dbReference>
<dbReference type="InterPro" id="IPR004045">
    <property type="entry name" value="Glutathione_S-Trfase_N"/>
</dbReference>
<dbReference type="GO" id="GO:0006559">
    <property type="term" value="P:L-phenylalanine catabolic process"/>
    <property type="evidence" value="ECO:0007669"/>
    <property type="project" value="TreeGrafter"/>
</dbReference>
<keyword evidence="3" id="KW-1185">Reference proteome</keyword>
<dbReference type="PANTHER" id="PTHR42673">
    <property type="entry name" value="MALEYLACETOACETATE ISOMERASE"/>
    <property type="match status" value="1"/>
</dbReference>
<dbReference type="SUPFAM" id="SSF52833">
    <property type="entry name" value="Thioredoxin-like"/>
    <property type="match status" value="1"/>
</dbReference>
<reference evidence="2 3" key="1">
    <citation type="submission" date="2017-10" db="EMBL/GenBank/DDBJ databases">
        <title>Two draft genome sequences of Pusillimonas sp. strains isolated from a nitrate- and radionuclide-contaminated groundwater in Russia.</title>
        <authorList>
            <person name="Grouzdev D.S."/>
            <person name="Tourova T.P."/>
            <person name="Goeva M.A."/>
            <person name="Babich T.L."/>
            <person name="Sokolova D.S."/>
            <person name="Abdullin R."/>
            <person name="Poltaraus A.B."/>
            <person name="Toshchakov S.V."/>
            <person name="Nazina T.N."/>
        </authorList>
    </citation>
    <scope>NUCLEOTIDE SEQUENCE [LARGE SCALE GENOMIC DNA]</scope>
    <source>
        <strain evidence="2 3">JR1/69-3-13</strain>
    </source>
</reference>
<gene>
    <name evidence="2" type="ORF">CR159_08835</name>
</gene>
<dbReference type="CDD" id="cd00570">
    <property type="entry name" value="GST_N_family"/>
    <property type="match status" value="1"/>
</dbReference>
<name>A0A2N4U509_9BURK</name>
<feature type="domain" description="GST N-terminal" evidence="1">
    <location>
        <begin position="5"/>
        <end position="86"/>
    </location>
</feature>
<dbReference type="SUPFAM" id="SSF47616">
    <property type="entry name" value="GST C-terminal domain-like"/>
    <property type="match status" value="1"/>
</dbReference>
<dbReference type="AlphaFoldDB" id="A0A2N4U509"/>
<dbReference type="GO" id="GO:0006749">
    <property type="term" value="P:glutathione metabolic process"/>
    <property type="evidence" value="ECO:0007669"/>
    <property type="project" value="TreeGrafter"/>
</dbReference>
<evidence type="ECO:0000313" key="2">
    <source>
        <dbReference type="EMBL" id="PLC50105.1"/>
    </source>
</evidence>
<dbReference type="Gene3D" id="3.40.30.10">
    <property type="entry name" value="Glutaredoxin"/>
    <property type="match status" value="1"/>
</dbReference>
<dbReference type="Pfam" id="PF14834">
    <property type="entry name" value="GST_C_4"/>
    <property type="match status" value="1"/>
</dbReference>
<proteinExistence type="predicted"/>
<dbReference type="NCBIfam" id="NF011693">
    <property type="entry name" value="PRK15113.1"/>
    <property type="match status" value="1"/>
</dbReference>
<dbReference type="PANTHER" id="PTHR42673:SF21">
    <property type="entry name" value="GLUTATHIONE S-TRANSFERASE YFCF"/>
    <property type="match status" value="1"/>
</dbReference>
<dbReference type="OrthoDB" id="8857552at2"/>
<dbReference type="Pfam" id="PF13417">
    <property type="entry name" value="GST_N_3"/>
    <property type="match status" value="1"/>
</dbReference>
<dbReference type="InterPro" id="IPR034338">
    <property type="entry name" value="GST_4_C"/>
</dbReference>
<comment type="caution">
    <text evidence="2">The sequence shown here is derived from an EMBL/GenBank/DDBJ whole genome shotgun (WGS) entry which is preliminary data.</text>
</comment>